<dbReference type="OrthoDB" id="3262926at2759"/>
<comment type="caution">
    <text evidence="1">The sequence shown here is derived from an EMBL/GenBank/DDBJ whole genome shotgun (WGS) entry which is preliminary data.</text>
</comment>
<name>A0A409W0T3_9AGAR</name>
<dbReference type="STRING" id="231916.A0A409W0T3"/>
<dbReference type="Proteomes" id="UP000284706">
    <property type="component" value="Unassembled WGS sequence"/>
</dbReference>
<organism evidence="1 2">
    <name type="scientific">Gymnopilus dilepis</name>
    <dbReference type="NCBI Taxonomy" id="231916"/>
    <lineage>
        <taxon>Eukaryota</taxon>
        <taxon>Fungi</taxon>
        <taxon>Dikarya</taxon>
        <taxon>Basidiomycota</taxon>
        <taxon>Agaricomycotina</taxon>
        <taxon>Agaricomycetes</taxon>
        <taxon>Agaricomycetidae</taxon>
        <taxon>Agaricales</taxon>
        <taxon>Agaricineae</taxon>
        <taxon>Hymenogastraceae</taxon>
        <taxon>Gymnopilus</taxon>
    </lineage>
</organism>
<keyword evidence="2" id="KW-1185">Reference proteome</keyword>
<evidence type="ECO:0000313" key="1">
    <source>
        <dbReference type="EMBL" id="PPQ72117.1"/>
    </source>
</evidence>
<dbReference type="InParanoid" id="A0A409W0T3"/>
<proteinExistence type="predicted"/>
<reference evidence="1 2" key="1">
    <citation type="journal article" date="2018" name="Evol. Lett.">
        <title>Horizontal gene cluster transfer increased hallucinogenic mushroom diversity.</title>
        <authorList>
            <person name="Reynolds H.T."/>
            <person name="Vijayakumar V."/>
            <person name="Gluck-Thaler E."/>
            <person name="Korotkin H.B."/>
            <person name="Matheny P.B."/>
            <person name="Slot J.C."/>
        </authorList>
    </citation>
    <scope>NUCLEOTIDE SEQUENCE [LARGE SCALE GENOMIC DNA]</scope>
    <source>
        <strain evidence="1 2">SRW20</strain>
    </source>
</reference>
<dbReference type="Gene3D" id="3.10.490.10">
    <property type="entry name" value="Gamma-glutamyl cyclotransferase-like"/>
    <property type="match status" value="1"/>
</dbReference>
<evidence type="ECO:0000313" key="2">
    <source>
        <dbReference type="Proteomes" id="UP000284706"/>
    </source>
</evidence>
<dbReference type="AlphaFoldDB" id="A0A409W0T3"/>
<sequence length="172" mass="19724">MTLKRQDESTGAWVYRMAYFDGAYVGRLPIEEIFLYGPLAKPEVLKQVVGLEEEPVLEDAYVSRLVMRMWGQQPALVLTNLASDLMTYNASRRIVVDSPPPKIEGKVWYAPHPKYQKKLAEYLGDNYFLYRTAFTTIGKEGVKHNCNGMTFVWWGDMNELMDEKGNRVVGFG</sequence>
<gene>
    <name evidence="1" type="ORF">CVT26_006857</name>
</gene>
<accession>A0A409W0T3</accession>
<evidence type="ECO:0008006" key="3">
    <source>
        <dbReference type="Google" id="ProtNLM"/>
    </source>
</evidence>
<protein>
    <recommendedName>
        <fullName evidence="3">Gamma-glutamylcyclotransferase AIG2-like domain-containing protein</fullName>
    </recommendedName>
</protein>
<dbReference type="EMBL" id="NHYE01005472">
    <property type="protein sequence ID" value="PPQ72117.1"/>
    <property type="molecule type" value="Genomic_DNA"/>
</dbReference>